<keyword evidence="3" id="KW-1185">Reference proteome</keyword>
<organism evidence="4">
    <name type="scientific">Haemonchus placei</name>
    <name type="common">Barber's pole worm</name>
    <dbReference type="NCBI Taxonomy" id="6290"/>
    <lineage>
        <taxon>Eukaryota</taxon>
        <taxon>Metazoa</taxon>
        <taxon>Ecdysozoa</taxon>
        <taxon>Nematoda</taxon>
        <taxon>Chromadorea</taxon>
        <taxon>Rhabditida</taxon>
        <taxon>Rhabditina</taxon>
        <taxon>Rhabditomorpha</taxon>
        <taxon>Strongyloidea</taxon>
        <taxon>Trichostrongylidae</taxon>
        <taxon>Haemonchus</taxon>
    </lineage>
</organism>
<feature type="transmembrane region" description="Helical" evidence="1">
    <location>
        <begin position="209"/>
        <end position="229"/>
    </location>
</feature>
<dbReference type="AlphaFoldDB" id="A0A0N4WQH4"/>
<gene>
    <name evidence="2" type="ORF">HPLM_LOCUS13670</name>
</gene>
<keyword evidence="1" id="KW-0812">Transmembrane</keyword>
<evidence type="ECO:0000313" key="2">
    <source>
        <dbReference type="EMBL" id="VDO50177.1"/>
    </source>
</evidence>
<name>A0A0N4WQH4_HAEPC</name>
<dbReference type="WBParaSite" id="HPLM_0001367801-mRNA-1">
    <property type="protein sequence ID" value="HPLM_0001367801-mRNA-1"/>
    <property type="gene ID" value="HPLM_0001367801"/>
</dbReference>
<proteinExistence type="predicted"/>
<dbReference type="OrthoDB" id="5799294at2759"/>
<evidence type="ECO:0000313" key="4">
    <source>
        <dbReference type="WBParaSite" id="HPLM_0001367801-mRNA-1"/>
    </source>
</evidence>
<accession>A0A0N4WQH4</accession>
<reference evidence="2 3" key="2">
    <citation type="submission" date="2018-11" db="EMBL/GenBank/DDBJ databases">
        <authorList>
            <consortium name="Pathogen Informatics"/>
        </authorList>
    </citation>
    <scope>NUCLEOTIDE SEQUENCE [LARGE SCALE GENOMIC DNA]</scope>
    <source>
        <strain evidence="2 3">MHpl1</strain>
    </source>
</reference>
<keyword evidence="1" id="KW-1133">Transmembrane helix</keyword>
<evidence type="ECO:0000313" key="3">
    <source>
        <dbReference type="Proteomes" id="UP000268014"/>
    </source>
</evidence>
<dbReference type="Proteomes" id="UP000268014">
    <property type="component" value="Unassembled WGS sequence"/>
</dbReference>
<feature type="transmembrane region" description="Helical" evidence="1">
    <location>
        <begin position="279"/>
        <end position="301"/>
    </location>
</feature>
<sequence>MSFQQSVLQRKSDAMGLARPKLSGGDVLSSKMSFPDSIRLEPIRLPRPTILREQPPVFDISSQQQDLMSYPRERFRVPYAATYSPHSFPDYLRVRQMDTVDPVDVYDRQLTRSVSPRNLTYLGPEVAPLQKIRPPVQEDLYFAGQPLRESPPIPRVASSPQQIQYPQSAVAGTAPTVTDMVQSSHQSSDAQTVRARALARNPFLGYQRIIFILARYPALVLAMVALWNVTGRGKGMPKSSTEEIAFYAALTTAGIILISQMLLHSNHHGSLKKARMMCYLYHFVMIVAFCTALVCIVFAVININTFRSKT</sequence>
<feature type="transmembrane region" description="Helical" evidence="1">
    <location>
        <begin position="244"/>
        <end position="263"/>
    </location>
</feature>
<reference evidence="4" key="1">
    <citation type="submission" date="2016-04" db="UniProtKB">
        <authorList>
            <consortium name="WormBaseParasite"/>
        </authorList>
    </citation>
    <scope>IDENTIFICATION</scope>
</reference>
<dbReference type="EMBL" id="UZAF01018298">
    <property type="protein sequence ID" value="VDO50177.1"/>
    <property type="molecule type" value="Genomic_DNA"/>
</dbReference>
<keyword evidence="1" id="KW-0472">Membrane</keyword>
<dbReference type="OMA" id="MVALWNV"/>
<evidence type="ECO:0000256" key="1">
    <source>
        <dbReference type="SAM" id="Phobius"/>
    </source>
</evidence>
<protein>
    <submittedName>
        <fullName evidence="4">DUF202 domain-containing protein</fullName>
    </submittedName>
</protein>